<sequence length="112" mass="12138">MAHTTNVYYRDRLGFEPDYEPHRASQYATSSTSIHRESHYLASSSTTSVSGGMSGSKAKKVVDSSGRIVEETKSSLTGGVYEENLTKFKGRPTAIHGISRVGPKTKLLLVAS</sequence>
<evidence type="ECO:0000313" key="3">
    <source>
        <dbReference type="Proteomes" id="UP000318571"/>
    </source>
</evidence>
<protein>
    <submittedName>
        <fullName evidence="2">Uncharacterized protein</fullName>
    </submittedName>
</protein>
<reference evidence="2 3" key="1">
    <citation type="journal article" date="2018" name="Nat. Ecol. Evol.">
        <title>Genomic signatures of mitonuclear coevolution across populations of Tigriopus californicus.</title>
        <authorList>
            <person name="Barreto F.S."/>
            <person name="Watson E.T."/>
            <person name="Lima T.G."/>
            <person name="Willett C.S."/>
            <person name="Edmands S."/>
            <person name="Li W."/>
            <person name="Burton R.S."/>
        </authorList>
    </citation>
    <scope>NUCLEOTIDE SEQUENCE [LARGE SCALE GENOMIC DNA]</scope>
    <source>
        <strain evidence="2 3">San Diego</strain>
    </source>
</reference>
<dbReference type="EMBL" id="VCGU01000459">
    <property type="protein sequence ID" value="TRY61605.1"/>
    <property type="molecule type" value="Genomic_DNA"/>
</dbReference>
<dbReference type="AlphaFoldDB" id="A0A553N835"/>
<keyword evidence="3" id="KW-1185">Reference proteome</keyword>
<accession>A0A553N835</accession>
<dbReference type="Proteomes" id="UP000318571">
    <property type="component" value="Chromosome 8"/>
</dbReference>
<proteinExistence type="predicted"/>
<organism evidence="2 3">
    <name type="scientific">Tigriopus californicus</name>
    <name type="common">Marine copepod</name>
    <dbReference type="NCBI Taxonomy" id="6832"/>
    <lineage>
        <taxon>Eukaryota</taxon>
        <taxon>Metazoa</taxon>
        <taxon>Ecdysozoa</taxon>
        <taxon>Arthropoda</taxon>
        <taxon>Crustacea</taxon>
        <taxon>Multicrustacea</taxon>
        <taxon>Hexanauplia</taxon>
        <taxon>Copepoda</taxon>
        <taxon>Harpacticoida</taxon>
        <taxon>Harpacticidae</taxon>
        <taxon>Tigriopus</taxon>
    </lineage>
</organism>
<comment type="caution">
    <text evidence="2">The sequence shown here is derived from an EMBL/GenBank/DDBJ whole genome shotgun (WGS) entry which is preliminary data.</text>
</comment>
<evidence type="ECO:0000313" key="2">
    <source>
        <dbReference type="EMBL" id="TRY61605.1"/>
    </source>
</evidence>
<name>A0A553N835_TIGCA</name>
<gene>
    <name evidence="2" type="ORF">TCAL_08457</name>
</gene>
<evidence type="ECO:0000256" key="1">
    <source>
        <dbReference type="SAM" id="MobiDB-lite"/>
    </source>
</evidence>
<feature type="region of interest" description="Disordered" evidence="1">
    <location>
        <begin position="38"/>
        <end position="65"/>
    </location>
</feature>